<dbReference type="InterPro" id="IPR000086">
    <property type="entry name" value="NUDIX_hydrolase_dom"/>
</dbReference>
<evidence type="ECO:0000256" key="1">
    <source>
        <dbReference type="ARBA" id="ARBA00001946"/>
    </source>
</evidence>
<keyword evidence="3 4" id="KW-0378">Hydrolase</keyword>
<comment type="similarity">
    <text evidence="2 4">Belongs to the Nudix hydrolase family.</text>
</comment>
<reference evidence="6" key="1">
    <citation type="journal article" date="2021" name="PeerJ">
        <title>Extensive microbial diversity within the chicken gut microbiome revealed by metagenomics and culture.</title>
        <authorList>
            <person name="Gilroy R."/>
            <person name="Ravi A."/>
            <person name="Getino M."/>
            <person name="Pursley I."/>
            <person name="Horton D.L."/>
            <person name="Alikhan N.F."/>
            <person name="Baker D."/>
            <person name="Gharbi K."/>
            <person name="Hall N."/>
            <person name="Watson M."/>
            <person name="Adriaenssens E.M."/>
            <person name="Foster-Nyarko E."/>
            <person name="Jarju S."/>
            <person name="Secka A."/>
            <person name="Antonio M."/>
            <person name="Oren A."/>
            <person name="Chaudhuri R.R."/>
            <person name="La Ragione R."/>
            <person name="Hildebrand F."/>
            <person name="Pallen M.J."/>
        </authorList>
    </citation>
    <scope>NUCLEOTIDE SEQUENCE</scope>
    <source>
        <strain evidence="6">ChiHejej3B27-3195</strain>
    </source>
</reference>
<dbReference type="EMBL" id="DXGD01000277">
    <property type="protein sequence ID" value="HIW99970.1"/>
    <property type="molecule type" value="Genomic_DNA"/>
</dbReference>
<comment type="cofactor">
    <cofactor evidence="1">
        <name>Mg(2+)</name>
        <dbReference type="ChEBI" id="CHEBI:18420"/>
    </cofactor>
</comment>
<dbReference type="PROSITE" id="PS51462">
    <property type="entry name" value="NUDIX"/>
    <property type="match status" value="1"/>
</dbReference>
<reference evidence="6" key="2">
    <citation type="submission" date="2021-04" db="EMBL/GenBank/DDBJ databases">
        <authorList>
            <person name="Gilroy R."/>
        </authorList>
    </citation>
    <scope>NUCLEOTIDE SEQUENCE</scope>
    <source>
        <strain evidence="6">ChiHejej3B27-3195</strain>
    </source>
</reference>
<dbReference type="InterPro" id="IPR020084">
    <property type="entry name" value="NUDIX_hydrolase_CS"/>
</dbReference>
<name>A0A9D1UT95_9MICC</name>
<dbReference type="CDD" id="cd18879">
    <property type="entry name" value="NUDIX_Hydrolase"/>
    <property type="match status" value="1"/>
</dbReference>
<proteinExistence type="inferred from homology"/>
<dbReference type="InterPro" id="IPR015797">
    <property type="entry name" value="NUDIX_hydrolase-like_dom_sf"/>
</dbReference>
<protein>
    <submittedName>
        <fullName evidence="6">NUDIX domain-containing protein</fullName>
    </submittedName>
</protein>
<dbReference type="SUPFAM" id="SSF55811">
    <property type="entry name" value="Nudix"/>
    <property type="match status" value="1"/>
</dbReference>
<dbReference type="Proteomes" id="UP000824151">
    <property type="component" value="Unassembled WGS sequence"/>
</dbReference>
<gene>
    <name evidence="6" type="ORF">H9871_07475</name>
</gene>
<dbReference type="PROSITE" id="PS00893">
    <property type="entry name" value="NUDIX_BOX"/>
    <property type="match status" value="1"/>
</dbReference>
<sequence length="169" mass="18404">MPTPEYIKELRRDIGTKQLYLPGVTAVVVRRHAAGTPLRTPEVLLVKRSDNALWSATSGILEPGESPAAAAAREVREETGIECRPLRVAGVSDGGPVTFPNGDECWFHDVTFEMGYVSGEPFAADDESTEAAWFSADAFPEPFVEPHRQRIACALEEGAPARFPMHPQG</sequence>
<dbReference type="Pfam" id="PF00293">
    <property type="entry name" value="NUDIX"/>
    <property type="match status" value="1"/>
</dbReference>
<evidence type="ECO:0000256" key="3">
    <source>
        <dbReference type="ARBA" id="ARBA00022801"/>
    </source>
</evidence>
<evidence type="ECO:0000256" key="2">
    <source>
        <dbReference type="ARBA" id="ARBA00005582"/>
    </source>
</evidence>
<accession>A0A9D1UT95</accession>
<dbReference type="Gene3D" id="3.90.79.10">
    <property type="entry name" value="Nucleoside Triphosphate Pyrophosphohydrolase"/>
    <property type="match status" value="1"/>
</dbReference>
<organism evidence="6 7">
    <name type="scientific">Candidatus Nesterenkonia stercoripullorum</name>
    <dbReference type="NCBI Taxonomy" id="2838701"/>
    <lineage>
        <taxon>Bacteria</taxon>
        <taxon>Bacillati</taxon>
        <taxon>Actinomycetota</taxon>
        <taxon>Actinomycetes</taxon>
        <taxon>Micrococcales</taxon>
        <taxon>Micrococcaceae</taxon>
        <taxon>Nesterenkonia</taxon>
    </lineage>
</organism>
<evidence type="ECO:0000256" key="4">
    <source>
        <dbReference type="RuleBase" id="RU003476"/>
    </source>
</evidence>
<dbReference type="GO" id="GO:0016787">
    <property type="term" value="F:hydrolase activity"/>
    <property type="evidence" value="ECO:0007669"/>
    <property type="project" value="UniProtKB-KW"/>
</dbReference>
<evidence type="ECO:0000259" key="5">
    <source>
        <dbReference type="PROSITE" id="PS51462"/>
    </source>
</evidence>
<dbReference type="InterPro" id="IPR020476">
    <property type="entry name" value="Nudix_hydrolase"/>
</dbReference>
<feature type="domain" description="Nudix hydrolase" evidence="5">
    <location>
        <begin position="19"/>
        <end position="157"/>
    </location>
</feature>
<evidence type="ECO:0000313" key="7">
    <source>
        <dbReference type="Proteomes" id="UP000824151"/>
    </source>
</evidence>
<comment type="caution">
    <text evidence="6">The sequence shown here is derived from an EMBL/GenBank/DDBJ whole genome shotgun (WGS) entry which is preliminary data.</text>
</comment>
<dbReference type="PRINTS" id="PR00502">
    <property type="entry name" value="NUDIXFAMILY"/>
</dbReference>
<dbReference type="AlphaFoldDB" id="A0A9D1UT95"/>
<evidence type="ECO:0000313" key="6">
    <source>
        <dbReference type="EMBL" id="HIW99970.1"/>
    </source>
</evidence>
<dbReference type="PANTHER" id="PTHR43046">
    <property type="entry name" value="GDP-MANNOSE MANNOSYL HYDROLASE"/>
    <property type="match status" value="1"/>
</dbReference>
<dbReference type="PANTHER" id="PTHR43046:SF16">
    <property type="entry name" value="ADP-RIBOSE PYROPHOSPHATASE YJHB-RELATED"/>
    <property type="match status" value="1"/>
</dbReference>